<comment type="caution">
    <text evidence="2">The sequence shown here is derived from an EMBL/GenBank/DDBJ whole genome shotgun (WGS) entry which is preliminary data.</text>
</comment>
<evidence type="ECO:0000313" key="2">
    <source>
        <dbReference type="EMBL" id="RRQ89174.1"/>
    </source>
</evidence>
<feature type="region of interest" description="Disordered" evidence="1">
    <location>
        <begin position="116"/>
        <end position="177"/>
    </location>
</feature>
<feature type="compositionally biased region" description="Polar residues" evidence="1">
    <location>
        <begin position="142"/>
        <end position="168"/>
    </location>
</feature>
<gene>
    <name evidence="2" type="ORF">CQW44_00670</name>
</gene>
<keyword evidence="3" id="KW-1185">Reference proteome</keyword>
<dbReference type="EMBL" id="PDES01000001">
    <property type="protein sequence ID" value="RRQ89174.1"/>
    <property type="molecule type" value="Genomic_DNA"/>
</dbReference>
<evidence type="ECO:0000256" key="1">
    <source>
        <dbReference type="SAM" id="MobiDB-lite"/>
    </source>
</evidence>
<name>A0A3R8QM35_9ACTN</name>
<dbReference type="AlphaFoldDB" id="A0A3R8QM35"/>
<proteinExistence type="predicted"/>
<sequence length="177" mass="19123">MPNRRFRTASSYSAIPVTVSGAPRMKTIPRVSPRPCRSPVNRSGRAISQVVTMASSGGRPRCTAAVPKKFPVTRRAPAPTNQTSHSVSRPAGRISSPMSVRLLFWSRNRVRAAAATKVSSSPRARSSDGRRVRRLPPRRQIHSITPTVSGAITSRTPQATSRFSSISVTAKPPSTKV</sequence>
<evidence type="ECO:0000313" key="3">
    <source>
        <dbReference type="Proteomes" id="UP000276379"/>
    </source>
</evidence>
<organism evidence="2 3">
    <name type="scientific">Streptomyces griseofuscus</name>
    <dbReference type="NCBI Taxonomy" id="146922"/>
    <lineage>
        <taxon>Bacteria</taxon>
        <taxon>Bacillati</taxon>
        <taxon>Actinomycetota</taxon>
        <taxon>Actinomycetes</taxon>
        <taxon>Kitasatosporales</taxon>
        <taxon>Streptomycetaceae</taxon>
        <taxon>Streptomyces</taxon>
    </lineage>
</organism>
<feature type="compositionally biased region" description="Basic residues" evidence="1">
    <location>
        <begin position="131"/>
        <end position="141"/>
    </location>
</feature>
<reference evidence="2 3" key="1">
    <citation type="submission" date="2017-10" db="EMBL/GenBank/DDBJ databases">
        <title>Draft genome of actinobacteria isolated from guarana (Paullinia cupana (Mart.) Ducke.</title>
        <authorList>
            <person name="Siqueira K.A."/>
            <person name="Liotti R.G."/>
            <person name="Mendes T.A."/>
            <person name="Soares M.A."/>
        </authorList>
    </citation>
    <scope>NUCLEOTIDE SEQUENCE [LARGE SCALE GENOMIC DNA]</scope>
    <source>
        <strain evidence="2 3">199</strain>
    </source>
</reference>
<feature type="region of interest" description="Disordered" evidence="1">
    <location>
        <begin position="74"/>
        <end position="93"/>
    </location>
</feature>
<dbReference type="Proteomes" id="UP000276379">
    <property type="component" value="Unassembled WGS sequence"/>
</dbReference>
<protein>
    <submittedName>
        <fullName evidence="2">Uncharacterized protein</fullName>
    </submittedName>
</protein>
<accession>A0A3R8QM35</accession>